<dbReference type="RefSeq" id="WP_106247521.1">
    <property type="nucleotide sequence ID" value="NZ_PVZC01000005.1"/>
</dbReference>
<sequence length="350" mass="36447">MNGLPGPARPVTLVRNDLLALGRGVPARRTLRVLRTGALSRQLAMLELLRRGAADPEAAAAWRAVADAQEREPVRLAQLLASARTGAWAADTIAALRAGGDRVDLSHLHDLGRGREHGTVLRLAAAGLRWEPALDPGEPLRRHLGAHHRPDDGEPSRWERPLAAAWRLLAARHRDAARTLAGLPIVLVPVAAPAHGPEPTATSSWAFGAVALSPPDPDRPAAAALALVRAVQHVLLGAAEDVTALVSPGAPPAPAADALRHGYADAAVAGFWRIERLYGPPDQRAAAADAFARHRASAAAALSAALSGDALTPAGRLVAETARARIAPWLAEAPGPPGPRASGRCDAQAR</sequence>
<dbReference type="NCBIfam" id="TIGR04267">
    <property type="entry name" value="mod_HExxH"/>
    <property type="match status" value="1"/>
</dbReference>
<dbReference type="Proteomes" id="UP000237846">
    <property type="component" value="Unassembled WGS sequence"/>
</dbReference>
<organism evidence="2 3">
    <name type="scientific">Allonocardiopsis opalescens</name>
    <dbReference type="NCBI Taxonomy" id="1144618"/>
    <lineage>
        <taxon>Bacteria</taxon>
        <taxon>Bacillati</taxon>
        <taxon>Actinomycetota</taxon>
        <taxon>Actinomycetes</taxon>
        <taxon>Streptosporangiales</taxon>
        <taxon>Allonocardiopsis</taxon>
    </lineage>
</organism>
<comment type="caution">
    <text evidence="2">The sequence shown here is derived from an EMBL/GenBank/DDBJ whole genome shotgun (WGS) entry which is preliminary data.</text>
</comment>
<dbReference type="InterPro" id="IPR026337">
    <property type="entry name" value="AKG_HExxH"/>
</dbReference>
<evidence type="ECO:0000256" key="1">
    <source>
        <dbReference type="SAM" id="MobiDB-lite"/>
    </source>
</evidence>
<protein>
    <submittedName>
        <fullName evidence="2">HEXXH motif-containing protein</fullName>
    </submittedName>
</protein>
<name>A0A2T0Q206_9ACTN</name>
<keyword evidence="3" id="KW-1185">Reference proteome</keyword>
<dbReference type="AlphaFoldDB" id="A0A2T0Q206"/>
<feature type="region of interest" description="Disordered" evidence="1">
    <location>
        <begin position="329"/>
        <end position="350"/>
    </location>
</feature>
<reference evidence="2 3" key="1">
    <citation type="submission" date="2018-03" db="EMBL/GenBank/DDBJ databases">
        <title>Genomic Encyclopedia of Archaeal and Bacterial Type Strains, Phase II (KMG-II): from individual species to whole genera.</title>
        <authorList>
            <person name="Goeker M."/>
        </authorList>
    </citation>
    <scope>NUCLEOTIDE SEQUENCE [LARGE SCALE GENOMIC DNA]</scope>
    <source>
        <strain evidence="2 3">DSM 45601</strain>
    </source>
</reference>
<evidence type="ECO:0000313" key="2">
    <source>
        <dbReference type="EMBL" id="PRX97827.1"/>
    </source>
</evidence>
<accession>A0A2T0Q206</accession>
<evidence type="ECO:0000313" key="3">
    <source>
        <dbReference type="Proteomes" id="UP000237846"/>
    </source>
</evidence>
<dbReference type="EMBL" id="PVZC01000005">
    <property type="protein sequence ID" value="PRX97827.1"/>
    <property type="molecule type" value="Genomic_DNA"/>
</dbReference>
<gene>
    <name evidence="2" type="ORF">CLV72_105177</name>
</gene>
<proteinExistence type="predicted"/>